<dbReference type="PANTHER" id="PTHR47780">
    <property type="entry name" value="PROTEIN SET DOMAIN GROUP 41"/>
    <property type="match status" value="1"/>
</dbReference>
<dbReference type="Gene3D" id="2.170.270.10">
    <property type="entry name" value="SET domain"/>
    <property type="match status" value="1"/>
</dbReference>
<dbReference type="AlphaFoldDB" id="A0AAD3P7L6"/>
<name>A0AAD3P7L6_NEPGR</name>
<organism evidence="2 3">
    <name type="scientific">Nepenthes gracilis</name>
    <name type="common">Slender pitcher plant</name>
    <dbReference type="NCBI Taxonomy" id="150966"/>
    <lineage>
        <taxon>Eukaryota</taxon>
        <taxon>Viridiplantae</taxon>
        <taxon>Streptophyta</taxon>
        <taxon>Embryophyta</taxon>
        <taxon>Tracheophyta</taxon>
        <taxon>Spermatophyta</taxon>
        <taxon>Magnoliopsida</taxon>
        <taxon>eudicotyledons</taxon>
        <taxon>Gunneridae</taxon>
        <taxon>Pentapetalae</taxon>
        <taxon>Caryophyllales</taxon>
        <taxon>Nepenthaceae</taxon>
        <taxon>Nepenthes</taxon>
    </lineage>
</organism>
<dbReference type="PANTHER" id="PTHR47780:SF1">
    <property type="entry name" value="PROTEIN SET DOMAIN GROUP 41"/>
    <property type="match status" value="1"/>
</dbReference>
<evidence type="ECO:0000313" key="2">
    <source>
        <dbReference type="EMBL" id="GMH01021.1"/>
    </source>
</evidence>
<feature type="domain" description="SET" evidence="1">
    <location>
        <begin position="201"/>
        <end position="286"/>
    </location>
</feature>
<dbReference type="InterPro" id="IPR046341">
    <property type="entry name" value="SET_dom_sf"/>
</dbReference>
<dbReference type="CDD" id="cd20071">
    <property type="entry name" value="SET_SMYD"/>
    <property type="match status" value="1"/>
</dbReference>
<proteinExistence type="predicted"/>
<keyword evidence="3" id="KW-1185">Reference proteome</keyword>
<reference evidence="2" key="1">
    <citation type="submission" date="2023-05" db="EMBL/GenBank/DDBJ databases">
        <title>Nepenthes gracilis genome sequencing.</title>
        <authorList>
            <person name="Fukushima K."/>
        </authorList>
    </citation>
    <scope>NUCLEOTIDE SEQUENCE</scope>
    <source>
        <strain evidence="2">SING2019-196</strain>
    </source>
</reference>
<comment type="caution">
    <text evidence="2">The sequence shown here is derived from an EMBL/GenBank/DDBJ whole genome shotgun (WGS) entry which is preliminary data.</text>
</comment>
<gene>
    <name evidence="2" type="ORF">Nepgr_002860</name>
</gene>
<dbReference type="Proteomes" id="UP001279734">
    <property type="component" value="Unassembled WGS sequence"/>
</dbReference>
<evidence type="ECO:0000313" key="3">
    <source>
        <dbReference type="Proteomes" id="UP001279734"/>
    </source>
</evidence>
<protein>
    <recommendedName>
        <fullName evidence="1">SET domain-containing protein</fullName>
    </recommendedName>
</protein>
<sequence length="648" mass="72318">METRVEEDIGMGQDITPPLPPLSFSLYDSCLHSHCSSCFLSLSPSSPRPATALSPFLAYCSSKCALVDSLLHLSSAEHHLFLLLRSHPSAWPHGDSSDLRASLRLLRLLELLHLLPSPLPNRLAGLMTNRDKLASASGTMPNDENLVRIRDGARVMAMARSMRDGKEFGGKCEVEEAVLCLVLTNAVEVRVNGEMPLGIAVYDRCFSWINHSCSPNTYYRFTLFSEVLAWSNHKKLRMIPVGDEIIADTGASCVCELAKGFDNYGPRMTVRSITAIKRGEEVTVTYTDLLQPTTIRQSELWLKYQFFCCCRRCNAVPQTYLDHCLRETFSPNFLPANTSSINFFPSDEAIGKLKDYFDTIIAEYMSVGNPASCCEKIENLLTRCLADELLEPDKGSSPVDFRLSLLHHLALNAYTTLYSTYKIRADLHVNGMQLQAFDMSRTSTAYCLLLAGATHHLFLSEISLIASAATFWMSAGESLLCLARNSFWDSIAPHPLPLSIQKCVNCPLLENFEGNFSCTRDQSVEFDETSQQFLYCISVITPTAWSFLVQGCHYLKDIKDPINFSWLGAIRTSYIGDFHAQLGHNELYSSYAAKGNIPRSNELGPGSEERTSTFQLGVHCLVYGGYLSGICYGHHSYMMSYMQNLLYG</sequence>
<accession>A0AAD3P7L6</accession>
<dbReference type="SUPFAM" id="SSF82199">
    <property type="entry name" value="SET domain"/>
    <property type="match status" value="1"/>
</dbReference>
<dbReference type="EMBL" id="BSYO01000002">
    <property type="protein sequence ID" value="GMH01021.1"/>
    <property type="molecule type" value="Genomic_DNA"/>
</dbReference>
<evidence type="ECO:0000259" key="1">
    <source>
        <dbReference type="Pfam" id="PF00856"/>
    </source>
</evidence>
<dbReference type="InterPro" id="IPR001214">
    <property type="entry name" value="SET_dom"/>
</dbReference>
<dbReference type="Pfam" id="PF00856">
    <property type="entry name" value="SET"/>
    <property type="match status" value="1"/>
</dbReference>